<name>A0A8I5NLB9_PAPAN</name>
<evidence type="ECO:0000313" key="6">
    <source>
        <dbReference type="Ensembl" id="ENSPANP00000050759.1"/>
    </source>
</evidence>
<dbReference type="GO" id="GO:0050830">
    <property type="term" value="P:defense response to Gram-positive bacterium"/>
    <property type="evidence" value="ECO:0007669"/>
    <property type="project" value="TreeGrafter"/>
</dbReference>
<accession>A0A8I5NLB9</accession>
<dbReference type="Proteomes" id="UP000028761">
    <property type="component" value="Chromosome 7"/>
</dbReference>
<keyword evidence="2 4" id="KW-0732">Signal</keyword>
<evidence type="ECO:0000256" key="3">
    <source>
        <dbReference type="ARBA" id="ARBA00023157"/>
    </source>
</evidence>
<evidence type="ECO:0000313" key="7">
    <source>
        <dbReference type="Proteomes" id="UP000028761"/>
    </source>
</evidence>
<reference evidence="6" key="3">
    <citation type="submission" date="2025-09" db="UniProtKB">
        <authorList>
            <consortium name="Ensembl"/>
        </authorList>
    </citation>
    <scope>IDENTIFICATION</scope>
</reference>
<keyword evidence="7" id="KW-1185">Reference proteome</keyword>
<dbReference type="Gene3D" id="3.10.130.10">
    <property type="entry name" value="Ribonuclease A-like domain"/>
    <property type="match status" value="1"/>
</dbReference>
<proteinExistence type="inferred from homology"/>
<keyword evidence="3" id="KW-1015">Disulfide bond</keyword>
<dbReference type="PANTHER" id="PTHR11437">
    <property type="entry name" value="RIBONUCLEASE"/>
    <property type="match status" value="1"/>
</dbReference>
<feature type="domain" description="Ribonuclease A-domain" evidence="5">
    <location>
        <begin position="122"/>
        <end position="240"/>
    </location>
</feature>
<dbReference type="Ensembl" id="ENSPANT00000066763.1">
    <property type="protein sequence ID" value="ENSPANP00000050759.1"/>
    <property type="gene ID" value="ENSPANG00000018895.3"/>
</dbReference>
<evidence type="ECO:0000256" key="1">
    <source>
        <dbReference type="ARBA" id="ARBA00005600"/>
    </source>
</evidence>
<evidence type="ECO:0000256" key="2">
    <source>
        <dbReference type="ARBA" id="ARBA00022729"/>
    </source>
</evidence>
<reference evidence="6" key="2">
    <citation type="submission" date="2025-08" db="UniProtKB">
        <authorList>
            <consortium name="Ensembl"/>
        </authorList>
    </citation>
    <scope>IDENTIFICATION</scope>
</reference>
<dbReference type="GO" id="GO:0003676">
    <property type="term" value="F:nucleic acid binding"/>
    <property type="evidence" value="ECO:0007669"/>
    <property type="project" value="InterPro"/>
</dbReference>
<dbReference type="AlphaFoldDB" id="A0A8I5NLB9"/>
<dbReference type="SMART" id="SM00092">
    <property type="entry name" value="RNAse_Pc"/>
    <property type="match status" value="1"/>
</dbReference>
<evidence type="ECO:0000256" key="4">
    <source>
        <dbReference type="SAM" id="SignalP"/>
    </source>
</evidence>
<dbReference type="InterPro" id="IPR001427">
    <property type="entry name" value="RNaseA"/>
</dbReference>
<reference evidence="6 7" key="1">
    <citation type="submission" date="2012-03" db="EMBL/GenBank/DDBJ databases">
        <title>Whole Genome Assembly of Papio anubis.</title>
        <authorList>
            <person name="Liu Y.L."/>
            <person name="Abraham K.A."/>
            <person name="Akbar H.A."/>
            <person name="Ali S.A."/>
            <person name="Anosike U.A."/>
            <person name="Aqrawi P.A."/>
            <person name="Arias F.A."/>
            <person name="Attaway T.A."/>
            <person name="Awwad R.A."/>
            <person name="Babu C.B."/>
            <person name="Bandaranaike D.B."/>
            <person name="Battles P.B."/>
            <person name="Bell A.B."/>
            <person name="Beltran B.B."/>
            <person name="Berhane-Mersha D.B."/>
            <person name="Bess C.B."/>
            <person name="Bickham C.B."/>
            <person name="Bolden T.B."/>
            <person name="Carter K.C."/>
            <person name="Chau D.C."/>
            <person name="Chavez A.C."/>
            <person name="Clerc-Blankenburg K.C."/>
            <person name="Coyle M.C."/>
            <person name="Dao M.D."/>
            <person name="Davila M.L.D."/>
            <person name="Davy-Carroll L.D."/>
            <person name="Denson S.D."/>
            <person name="Dinh H.D."/>
            <person name="Fernandez S.F."/>
            <person name="Fernando P.F."/>
            <person name="Forbes L.F."/>
            <person name="Francis C.F."/>
            <person name="Francisco L.F."/>
            <person name="Fu Q.F."/>
            <person name="Garcia-Iii R.G."/>
            <person name="Garrett T.G."/>
            <person name="Gross S.G."/>
            <person name="Gubbala S.G."/>
            <person name="Hirani K.H."/>
            <person name="Hogues M.H."/>
            <person name="Hollins B.H."/>
            <person name="Jackson L.J."/>
            <person name="Javaid M.J."/>
            <person name="Jhangiani S.J."/>
            <person name="Johnson A.J."/>
            <person name="Johnson B.J."/>
            <person name="Jones J.J."/>
            <person name="Joshi V.J."/>
            <person name="Kalu J.K."/>
            <person name="Khan N.K."/>
            <person name="Korchina V.K."/>
            <person name="Kovar C.K."/>
            <person name="Lago L.L."/>
            <person name="Lara F.L."/>
            <person name="Le T.-K.L."/>
            <person name="Lee S.L."/>
            <person name="Legall-Iii F.L."/>
            <person name="Lemon S.L."/>
            <person name="Liu J.L."/>
            <person name="Liu Y.-S.L."/>
            <person name="Liyanage D.L."/>
            <person name="Lopez J.L."/>
            <person name="Lorensuhewa L.L."/>
            <person name="Mata R.M."/>
            <person name="Mathew T.M."/>
            <person name="Mercado C.M."/>
            <person name="Mercado I.M."/>
            <person name="Morales K.M."/>
            <person name="Morgan M.M."/>
            <person name="Munidasa M.M."/>
            <person name="Ngo D.N."/>
            <person name="Nguyen L.N."/>
            <person name="Nguyen T.N."/>
            <person name="Nguyen N.N."/>
            <person name="Obregon M.O."/>
            <person name="Okwuonu G.O."/>
            <person name="Ongeri F.O."/>
            <person name="Onwere C.O."/>
            <person name="Osifeso I.O."/>
            <person name="Parra A.P."/>
            <person name="Patil S.P."/>
            <person name="Perez A.P."/>
            <person name="Perez Y.P."/>
            <person name="Pham C.P."/>
            <person name="Pu L.-L.P."/>
            <person name="Puazo M.P."/>
            <person name="Quiroz J.Q."/>
            <person name="Rouhana J.R."/>
            <person name="Ruiz M.R."/>
            <person name="Ruiz S.-J.R."/>
            <person name="Saada N.S."/>
            <person name="Santibanez J.S."/>
            <person name="Scheel M.S."/>
            <person name="Schneider B.S."/>
            <person name="Simmons D.S."/>
            <person name="Sisson I.S."/>
            <person name="Tang L.-Y.T."/>
            <person name="Thornton R.T."/>
            <person name="Tisius J.T."/>
            <person name="Toledanes G.T."/>
            <person name="Trejos Z.T."/>
            <person name="Usmani K.U."/>
            <person name="Varghese R.V."/>
            <person name="Vattathil S.V."/>
            <person name="Vee V.V."/>
            <person name="Walker D.W."/>
            <person name="Weissenberger G.W."/>
            <person name="White C.W."/>
            <person name="Williams A.W."/>
            <person name="Woodworth J.W."/>
            <person name="Wright R.W."/>
            <person name="Zhu Y.Z."/>
            <person name="Han Y.H."/>
            <person name="Newsham I.N."/>
            <person name="Nazareth L.N."/>
            <person name="Worley K.W."/>
            <person name="Muzny D.M."/>
            <person name="Rogers J.R."/>
            <person name="Gibbs R.G."/>
        </authorList>
    </citation>
    <scope>NUCLEOTIDE SEQUENCE [LARGE SCALE GENOMIC DNA]</scope>
</reference>
<protein>
    <submittedName>
        <fullName evidence="6">Ribonuclease A family member 11 (inactive)</fullName>
    </submittedName>
</protein>
<gene>
    <name evidence="6" type="primary">RNASE11</name>
</gene>
<feature type="chain" id="PRO_5035295097" evidence="4">
    <location>
        <begin position="21"/>
        <end position="250"/>
    </location>
</feature>
<sequence length="250" mass="28357">MIIMVIIFLVLLFWENEVNDEVVTSTLEHLHVDYPQNDVPVPARRDYTTSEMETFPLLLLSLGLVLAEASESTMKIIKEEFTEEEMQYDMAKSGQGKQTIEILMNSILLVKNTSLSMSKDDMSSSLLTFRRLHYNDPKGNSSGNDKECCNDMTVWRKVSEANRSCKWSNNFIHDSTEVMHGVHKAPSCKFVQNPGISCRESPELENTVCQLTADKQLPRCQYHSVTSLEKILTVLTGHSLMSWLVCGSKL</sequence>
<dbReference type="Pfam" id="PF00074">
    <property type="entry name" value="RnaseA"/>
    <property type="match status" value="1"/>
</dbReference>
<dbReference type="InterPro" id="IPR023412">
    <property type="entry name" value="RNaseA_domain"/>
</dbReference>
<organism evidence="6 7">
    <name type="scientific">Papio anubis</name>
    <name type="common">Olive baboon</name>
    <dbReference type="NCBI Taxonomy" id="9555"/>
    <lineage>
        <taxon>Eukaryota</taxon>
        <taxon>Metazoa</taxon>
        <taxon>Chordata</taxon>
        <taxon>Craniata</taxon>
        <taxon>Vertebrata</taxon>
        <taxon>Euteleostomi</taxon>
        <taxon>Mammalia</taxon>
        <taxon>Eutheria</taxon>
        <taxon>Euarchontoglires</taxon>
        <taxon>Primates</taxon>
        <taxon>Haplorrhini</taxon>
        <taxon>Catarrhini</taxon>
        <taxon>Cercopithecidae</taxon>
        <taxon>Cercopithecinae</taxon>
        <taxon>Papio</taxon>
    </lineage>
</organism>
<comment type="similarity">
    <text evidence="1">Belongs to the pancreatic ribonuclease family.</text>
</comment>
<dbReference type="GeneTree" id="ENSGT00510000049471"/>
<dbReference type="SUPFAM" id="SSF54076">
    <property type="entry name" value="RNase A-like"/>
    <property type="match status" value="1"/>
</dbReference>
<dbReference type="PANTHER" id="PTHR11437:SF22">
    <property type="entry name" value="RIBONUCLEASE 11-RELATED"/>
    <property type="match status" value="1"/>
</dbReference>
<dbReference type="InterPro" id="IPR036816">
    <property type="entry name" value="RNaseA-like_dom_sf"/>
</dbReference>
<feature type="signal peptide" evidence="4">
    <location>
        <begin position="1"/>
        <end position="20"/>
    </location>
</feature>
<evidence type="ECO:0000259" key="5">
    <source>
        <dbReference type="SMART" id="SM00092"/>
    </source>
</evidence>